<evidence type="ECO:0000313" key="4">
    <source>
        <dbReference type="Proteomes" id="UP000054466"/>
    </source>
</evidence>
<reference evidence="3 4" key="1">
    <citation type="submission" date="2015-01" db="EMBL/GenBank/DDBJ databases">
        <title>The Genome Sequence of Cladophialophora immunda CBS83496.</title>
        <authorList>
            <consortium name="The Broad Institute Genomics Platform"/>
            <person name="Cuomo C."/>
            <person name="de Hoog S."/>
            <person name="Gorbushina A."/>
            <person name="Stielow B."/>
            <person name="Teixiera M."/>
            <person name="Abouelleil A."/>
            <person name="Chapman S.B."/>
            <person name="Priest M."/>
            <person name="Young S.K."/>
            <person name="Wortman J."/>
            <person name="Nusbaum C."/>
            <person name="Birren B."/>
        </authorList>
    </citation>
    <scope>NUCLEOTIDE SEQUENCE [LARGE SCALE GENOMIC DNA]</scope>
    <source>
        <strain evidence="3 4">CBS 83496</strain>
    </source>
</reference>
<dbReference type="RefSeq" id="XP_016246362.1">
    <property type="nucleotide sequence ID" value="XM_016396506.1"/>
</dbReference>
<evidence type="ECO:0000259" key="2">
    <source>
        <dbReference type="Pfam" id="PF20263"/>
    </source>
</evidence>
<name>A0A0D1ZEJ5_9EURO</name>
<evidence type="ECO:0000256" key="1">
    <source>
        <dbReference type="SAM" id="MobiDB-lite"/>
    </source>
</evidence>
<dbReference type="VEuPathDB" id="FungiDB:PV07_09266"/>
<dbReference type="Pfam" id="PF20263">
    <property type="entry name" value="LYRM2-like"/>
    <property type="match status" value="1"/>
</dbReference>
<dbReference type="HOGENOM" id="CLU_037437_2_0_1"/>
<feature type="compositionally biased region" description="Acidic residues" evidence="1">
    <location>
        <begin position="174"/>
        <end position="188"/>
    </location>
</feature>
<feature type="domain" description="LYR motif-containing protein Cup1-like N-terminal" evidence="2">
    <location>
        <begin position="11"/>
        <end position="114"/>
    </location>
</feature>
<dbReference type="Proteomes" id="UP000054466">
    <property type="component" value="Unassembled WGS sequence"/>
</dbReference>
<sequence length="437" mass="49317">MPPPETNPLHIYRACLRECSYLPLPQCRAYMRKFTIDGFRRWIPKLPTTGGGDRSRILHRRDRDLAPEQVTRLLHQARKLASILRHANQGYTAALENVLRMTYGRKGPRKYDLLEKFLYPPATLGPEGGRTGLGKDAKGQNIATAEMALADAVSPTSSELDLDETLKDDAGEVAAEEEDSVSTTEEDTLYPSLQPTVTTARGDGDGTTSVPATPRPRGKQDAPTEKWENLELPPRLLALIASQASEQVYFTRVGAHLKVKSRFNPPETTIWGKPLPQSRYKNLRRKWYNHNVKAALPPLPEDEYRELHDLVSGRREMEPFVRRRTPAWISPEAIQQQEWLDSQSCLILEGPRPGPRLKDWHSGRPHKITPRLLQRLLSRVVLKQTPLVKTAAAGTKAAADLGLVFYWDDGISRAEMEKSEQNMSESLKDRQARLLFG</sequence>
<protein>
    <recommendedName>
        <fullName evidence="2">LYR motif-containing protein Cup1-like N-terminal domain-containing protein</fullName>
    </recommendedName>
</protein>
<feature type="region of interest" description="Disordered" evidence="1">
    <location>
        <begin position="172"/>
        <end position="226"/>
    </location>
</feature>
<evidence type="ECO:0000313" key="3">
    <source>
        <dbReference type="EMBL" id="KIW26146.1"/>
    </source>
</evidence>
<dbReference type="EMBL" id="KN847044">
    <property type="protein sequence ID" value="KIW26146.1"/>
    <property type="molecule type" value="Genomic_DNA"/>
</dbReference>
<keyword evidence="4" id="KW-1185">Reference proteome</keyword>
<dbReference type="AlphaFoldDB" id="A0A0D1ZEJ5"/>
<proteinExistence type="predicted"/>
<accession>A0A0D1ZEJ5</accession>
<dbReference type="OrthoDB" id="5521299at2759"/>
<gene>
    <name evidence="3" type="ORF">PV07_09266</name>
</gene>
<dbReference type="CDD" id="cd20273">
    <property type="entry name" value="Complex1_LYR_unchar"/>
    <property type="match status" value="1"/>
</dbReference>
<dbReference type="InterPro" id="IPR046896">
    <property type="entry name" value="Cup1-like_N"/>
</dbReference>
<organism evidence="3 4">
    <name type="scientific">Cladophialophora immunda</name>
    <dbReference type="NCBI Taxonomy" id="569365"/>
    <lineage>
        <taxon>Eukaryota</taxon>
        <taxon>Fungi</taxon>
        <taxon>Dikarya</taxon>
        <taxon>Ascomycota</taxon>
        <taxon>Pezizomycotina</taxon>
        <taxon>Eurotiomycetes</taxon>
        <taxon>Chaetothyriomycetidae</taxon>
        <taxon>Chaetothyriales</taxon>
        <taxon>Herpotrichiellaceae</taxon>
        <taxon>Cladophialophora</taxon>
    </lineage>
</organism>
<dbReference type="GeneID" id="27348460"/>